<keyword evidence="3" id="KW-0808">Transferase</keyword>
<evidence type="ECO:0000256" key="8">
    <source>
        <dbReference type="ARBA" id="ARBA00023136"/>
    </source>
</evidence>
<dbReference type="STRING" id="578459.A0A194SCT5"/>
<dbReference type="Pfam" id="PF01553">
    <property type="entry name" value="Acyltransferase"/>
    <property type="match status" value="1"/>
</dbReference>
<dbReference type="GO" id="GO:0035965">
    <property type="term" value="P:cardiolipin acyl-chain remodeling"/>
    <property type="evidence" value="ECO:0007669"/>
    <property type="project" value="TreeGrafter"/>
</dbReference>
<dbReference type="GeneID" id="28979252"/>
<reference evidence="14 15" key="1">
    <citation type="journal article" date="2015" name="Front. Microbiol.">
        <title>Genome sequence of the plant growth promoting endophytic yeast Rhodotorula graminis WP1.</title>
        <authorList>
            <person name="Firrincieli A."/>
            <person name="Otillar R."/>
            <person name="Salamov A."/>
            <person name="Schmutz J."/>
            <person name="Khan Z."/>
            <person name="Redman R.S."/>
            <person name="Fleck N.D."/>
            <person name="Lindquist E."/>
            <person name="Grigoriev I.V."/>
            <person name="Doty S.L."/>
        </authorList>
    </citation>
    <scope>NUCLEOTIDE SEQUENCE [LARGE SCALE GENOMIC DNA]</scope>
    <source>
        <strain evidence="14 15">WP1</strain>
    </source>
</reference>
<keyword evidence="6" id="KW-0443">Lipid metabolism</keyword>
<proteinExistence type="inferred from homology"/>
<evidence type="ECO:0000256" key="5">
    <source>
        <dbReference type="ARBA" id="ARBA00022792"/>
    </source>
</evidence>
<evidence type="ECO:0000256" key="11">
    <source>
        <dbReference type="ARBA" id="ARBA00047906"/>
    </source>
</evidence>
<organism evidence="14 15">
    <name type="scientific">Rhodotorula graminis (strain WP1)</name>
    <dbReference type="NCBI Taxonomy" id="578459"/>
    <lineage>
        <taxon>Eukaryota</taxon>
        <taxon>Fungi</taxon>
        <taxon>Dikarya</taxon>
        <taxon>Basidiomycota</taxon>
        <taxon>Pucciniomycotina</taxon>
        <taxon>Microbotryomycetes</taxon>
        <taxon>Sporidiobolales</taxon>
        <taxon>Sporidiobolaceae</taxon>
        <taxon>Rhodotorula</taxon>
    </lineage>
</organism>
<evidence type="ECO:0000259" key="13">
    <source>
        <dbReference type="SMART" id="SM00563"/>
    </source>
</evidence>
<evidence type="ECO:0000256" key="2">
    <source>
        <dbReference type="ARBA" id="ARBA00010524"/>
    </source>
</evidence>
<keyword evidence="4" id="KW-1000">Mitochondrion outer membrane</keyword>
<keyword evidence="8" id="KW-0472">Membrane</keyword>
<comment type="subcellular location">
    <subcellularLocation>
        <location evidence="1">Mitochondrion inner membrane</location>
        <topology evidence="1">Peripheral membrane protein</topology>
        <orientation evidence="1">Intermembrane side</orientation>
    </subcellularLocation>
    <subcellularLocation>
        <location evidence="10">Mitochondrion outer membrane</location>
        <topology evidence="10">Peripheral membrane protein</topology>
        <orientation evidence="10">Intermembrane side</orientation>
    </subcellularLocation>
</comment>
<gene>
    <name evidence="14" type="ORF">RHOBADRAFT_65885</name>
</gene>
<evidence type="ECO:0000256" key="6">
    <source>
        <dbReference type="ARBA" id="ARBA00023098"/>
    </source>
</evidence>
<dbReference type="EMBL" id="KQ474073">
    <property type="protein sequence ID" value="KPV78255.1"/>
    <property type="molecule type" value="Genomic_DNA"/>
</dbReference>
<evidence type="ECO:0000313" key="14">
    <source>
        <dbReference type="EMBL" id="KPV78255.1"/>
    </source>
</evidence>
<evidence type="ECO:0000256" key="9">
    <source>
        <dbReference type="ARBA" id="ARBA00023315"/>
    </source>
</evidence>
<dbReference type="PANTHER" id="PTHR12497">
    <property type="entry name" value="TAZ PROTEIN TAFAZZIN"/>
    <property type="match status" value="1"/>
</dbReference>
<evidence type="ECO:0000313" key="15">
    <source>
        <dbReference type="Proteomes" id="UP000053890"/>
    </source>
</evidence>
<dbReference type="SUPFAM" id="SSF69593">
    <property type="entry name" value="Glycerol-3-phosphate (1)-acyltransferase"/>
    <property type="match status" value="1"/>
</dbReference>
<dbReference type="OMA" id="EIMFTNP"/>
<evidence type="ECO:0000256" key="12">
    <source>
        <dbReference type="RuleBase" id="RU365062"/>
    </source>
</evidence>
<dbReference type="AlphaFoldDB" id="A0A194SCT5"/>
<keyword evidence="15" id="KW-1185">Reference proteome</keyword>
<evidence type="ECO:0000256" key="1">
    <source>
        <dbReference type="ARBA" id="ARBA00004137"/>
    </source>
</evidence>
<comment type="catalytic activity">
    <reaction evidence="11">
        <text>1'-[1,2-diacyl-sn-glycero-3-phospho],3'-[1-acyl-sn-glycero-3-phospho]-glycerol + a 1,2-diacyl-sn-glycero-3-phosphocholine = a cardiolipin + a 1-acyl-sn-glycero-3-phosphocholine</text>
        <dbReference type="Rhea" id="RHEA:33731"/>
        <dbReference type="ChEBI" id="CHEBI:57643"/>
        <dbReference type="ChEBI" id="CHEBI:58168"/>
        <dbReference type="ChEBI" id="CHEBI:62237"/>
        <dbReference type="ChEBI" id="CHEBI:64743"/>
    </reaction>
    <physiologicalReaction direction="left-to-right" evidence="11">
        <dbReference type="Rhea" id="RHEA:33732"/>
    </physiologicalReaction>
    <physiologicalReaction direction="right-to-left" evidence="11">
        <dbReference type="Rhea" id="RHEA:33733"/>
    </physiologicalReaction>
</comment>
<dbReference type="Proteomes" id="UP000053890">
    <property type="component" value="Unassembled WGS sequence"/>
</dbReference>
<dbReference type="RefSeq" id="XP_018274304.1">
    <property type="nucleotide sequence ID" value="XM_018418805.1"/>
</dbReference>
<accession>A0A194SCT5</accession>
<evidence type="ECO:0000256" key="10">
    <source>
        <dbReference type="ARBA" id="ARBA00024323"/>
    </source>
</evidence>
<comment type="similarity">
    <text evidence="2 12">Belongs to the taffazin family.</text>
</comment>
<evidence type="ECO:0000256" key="3">
    <source>
        <dbReference type="ARBA" id="ARBA00022679"/>
    </source>
</evidence>
<name>A0A194SCT5_RHOGW</name>
<dbReference type="GO" id="GO:0005741">
    <property type="term" value="C:mitochondrial outer membrane"/>
    <property type="evidence" value="ECO:0007669"/>
    <property type="project" value="UniProtKB-SubCell"/>
</dbReference>
<dbReference type="GO" id="GO:0007007">
    <property type="term" value="P:inner mitochondrial membrane organization"/>
    <property type="evidence" value="ECO:0007669"/>
    <property type="project" value="TreeGrafter"/>
</dbReference>
<dbReference type="GO" id="GO:0005743">
    <property type="term" value="C:mitochondrial inner membrane"/>
    <property type="evidence" value="ECO:0007669"/>
    <property type="project" value="UniProtKB-SubCell"/>
</dbReference>
<keyword evidence="7" id="KW-0496">Mitochondrion</keyword>
<dbReference type="InterPro" id="IPR002123">
    <property type="entry name" value="Plipid/glycerol_acylTrfase"/>
</dbReference>
<evidence type="ECO:0000256" key="4">
    <source>
        <dbReference type="ARBA" id="ARBA00022787"/>
    </source>
</evidence>
<keyword evidence="5" id="KW-0999">Mitochondrion inner membrane</keyword>
<dbReference type="GO" id="GO:0047184">
    <property type="term" value="F:1-acylglycerophosphocholine O-acyltransferase activity"/>
    <property type="evidence" value="ECO:0007669"/>
    <property type="project" value="TreeGrafter"/>
</dbReference>
<sequence>MGSVPFAVGAFSKLFLKAGTRSVRVDGLTQFLERLQGERGVLTVANHISVVDEPFMWGTLPLRSFLDSRRTRWTLGASDVMFNGKWDRWFFEKGQVIETFRGKGIYQRAIDESSKKLDAGNWVHIFPEGRIKQEDLHSLRRFKWGISRILMECERMPLVVPVWIKGFQDVMDEPRVWPNYLPRRNKDITILFGEPLNPLLDPLLAAYRAQFPSPWRPATYDRPVGQDLDDEPGVLAAMRSEMAETMRRGLMELGERVEEVERGPPSRIVGW</sequence>
<dbReference type="CDD" id="cd07989">
    <property type="entry name" value="LPLAT_AGPAT-like"/>
    <property type="match status" value="1"/>
</dbReference>
<evidence type="ECO:0000256" key="7">
    <source>
        <dbReference type="ARBA" id="ARBA00023128"/>
    </source>
</evidence>
<dbReference type="PRINTS" id="PR00979">
    <property type="entry name" value="TAFAZZIN"/>
</dbReference>
<dbReference type="PANTHER" id="PTHR12497:SF0">
    <property type="entry name" value="TAFAZZIN"/>
    <property type="match status" value="1"/>
</dbReference>
<dbReference type="SMART" id="SM00563">
    <property type="entry name" value="PlsC"/>
    <property type="match status" value="1"/>
</dbReference>
<dbReference type="InterPro" id="IPR000872">
    <property type="entry name" value="Tafazzin"/>
</dbReference>
<dbReference type="OrthoDB" id="193467at2759"/>
<feature type="domain" description="Phospholipid/glycerol acyltransferase" evidence="13">
    <location>
        <begin position="41"/>
        <end position="167"/>
    </location>
</feature>
<protein>
    <recommendedName>
        <fullName evidence="12">Tafazzin family protein</fullName>
    </recommendedName>
</protein>
<keyword evidence="9" id="KW-0012">Acyltransferase</keyword>